<accession>A0A6G1JDI6</accession>
<evidence type="ECO:0000259" key="1">
    <source>
        <dbReference type="Pfam" id="PF06985"/>
    </source>
</evidence>
<sequence>MHLLRRCDTGNFSLTQFNDEAIPPYAILSHIWGADTEEVTFEDLTNDTGKDKPGYVKIRFCGEQARLDGLQYFWIDSCCIDKADKAEFSYAIQSLFRWYRNAARCYVYLSDVSNSFPEASGEPNPPP</sequence>
<dbReference type="OrthoDB" id="674604at2759"/>
<keyword evidence="3" id="KW-1185">Reference proteome</keyword>
<dbReference type="Proteomes" id="UP000799291">
    <property type="component" value="Unassembled WGS sequence"/>
</dbReference>
<dbReference type="PANTHER" id="PTHR10622">
    <property type="entry name" value="HET DOMAIN-CONTAINING PROTEIN"/>
    <property type="match status" value="1"/>
</dbReference>
<dbReference type="EMBL" id="MU005573">
    <property type="protein sequence ID" value="KAF2688290.1"/>
    <property type="molecule type" value="Genomic_DNA"/>
</dbReference>
<dbReference type="PANTHER" id="PTHR10622:SF13">
    <property type="entry name" value="NACHT DOMAIN-CONTAINING PROTEIN"/>
    <property type="match status" value="1"/>
</dbReference>
<dbReference type="AlphaFoldDB" id="A0A6G1JDI6"/>
<name>A0A6G1JDI6_9PLEO</name>
<dbReference type="InterPro" id="IPR010730">
    <property type="entry name" value="HET"/>
</dbReference>
<reference evidence="2" key="1">
    <citation type="journal article" date="2020" name="Stud. Mycol.">
        <title>101 Dothideomycetes genomes: a test case for predicting lifestyles and emergence of pathogens.</title>
        <authorList>
            <person name="Haridas S."/>
            <person name="Albert R."/>
            <person name="Binder M."/>
            <person name="Bloem J."/>
            <person name="Labutti K."/>
            <person name="Salamov A."/>
            <person name="Andreopoulos B."/>
            <person name="Baker S."/>
            <person name="Barry K."/>
            <person name="Bills G."/>
            <person name="Bluhm B."/>
            <person name="Cannon C."/>
            <person name="Castanera R."/>
            <person name="Culley D."/>
            <person name="Daum C."/>
            <person name="Ezra D."/>
            <person name="Gonzalez J."/>
            <person name="Henrissat B."/>
            <person name="Kuo A."/>
            <person name="Liang C."/>
            <person name="Lipzen A."/>
            <person name="Lutzoni F."/>
            <person name="Magnuson J."/>
            <person name="Mondo S."/>
            <person name="Nolan M."/>
            <person name="Ohm R."/>
            <person name="Pangilinan J."/>
            <person name="Park H.-J."/>
            <person name="Ramirez L."/>
            <person name="Alfaro M."/>
            <person name="Sun H."/>
            <person name="Tritt A."/>
            <person name="Yoshinaga Y."/>
            <person name="Zwiers L.-H."/>
            <person name="Turgeon B."/>
            <person name="Goodwin S."/>
            <person name="Spatafora J."/>
            <person name="Crous P."/>
            <person name="Grigoriev I."/>
        </authorList>
    </citation>
    <scope>NUCLEOTIDE SEQUENCE</scope>
    <source>
        <strain evidence="2">CBS 122367</strain>
    </source>
</reference>
<evidence type="ECO:0000313" key="2">
    <source>
        <dbReference type="EMBL" id="KAF2688290.1"/>
    </source>
</evidence>
<proteinExistence type="predicted"/>
<feature type="domain" description="Heterokaryon incompatibility" evidence="1">
    <location>
        <begin position="25"/>
        <end position="114"/>
    </location>
</feature>
<gene>
    <name evidence="2" type="ORF">K458DRAFT_384473</name>
</gene>
<dbReference type="Pfam" id="PF06985">
    <property type="entry name" value="HET"/>
    <property type="match status" value="1"/>
</dbReference>
<evidence type="ECO:0000313" key="3">
    <source>
        <dbReference type="Proteomes" id="UP000799291"/>
    </source>
</evidence>
<organism evidence="2 3">
    <name type="scientific">Lentithecium fluviatile CBS 122367</name>
    <dbReference type="NCBI Taxonomy" id="1168545"/>
    <lineage>
        <taxon>Eukaryota</taxon>
        <taxon>Fungi</taxon>
        <taxon>Dikarya</taxon>
        <taxon>Ascomycota</taxon>
        <taxon>Pezizomycotina</taxon>
        <taxon>Dothideomycetes</taxon>
        <taxon>Pleosporomycetidae</taxon>
        <taxon>Pleosporales</taxon>
        <taxon>Massarineae</taxon>
        <taxon>Lentitheciaceae</taxon>
        <taxon>Lentithecium</taxon>
    </lineage>
</organism>
<protein>
    <recommendedName>
        <fullName evidence="1">Heterokaryon incompatibility domain-containing protein</fullName>
    </recommendedName>
</protein>